<dbReference type="SUPFAM" id="SSF51120">
    <property type="entry name" value="beta-Roll"/>
    <property type="match status" value="2"/>
</dbReference>
<dbReference type="InterPro" id="IPR018511">
    <property type="entry name" value="Hemolysin-typ_Ca-bd_CS"/>
</dbReference>
<dbReference type="PANTHER" id="PTHR39431">
    <property type="entry name" value="FRPA/C-RELATED PROTEIN"/>
    <property type="match status" value="1"/>
</dbReference>
<dbReference type="PROSITE" id="PS00330">
    <property type="entry name" value="HEMOLYSIN_CALCIUM"/>
    <property type="match status" value="1"/>
</dbReference>
<proteinExistence type="predicted"/>
<reference evidence="2" key="1">
    <citation type="submission" date="2016-10" db="EMBL/GenBank/DDBJ databases">
        <title>Sequence of Gallionella enrichment culture.</title>
        <authorList>
            <person name="Poehlein A."/>
            <person name="Muehling M."/>
            <person name="Daniel R."/>
        </authorList>
    </citation>
    <scope>NUCLEOTIDE SEQUENCE</scope>
</reference>
<dbReference type="EMBL" id="MLJW01000339">
    <property type="protein sequence ID" value="OIQ89210.1"/>
    <property type="molecule type" value="Genomic_DNA"/>
</dbReference>
<dbReference type="Pfam" id="PF06594">
    <property type="entry name" value="HCBP_related"/>
    <property type="match status" value="1"/>
</dbReference>
<dbReference type="PRINTS" id="PR00313">
    <property type="entry name" value="CABNDNGRPT"/>
</dbReference>
<organism evidence="2">
    <name type="scientific">mine drainage metagenome</name>
    <dbReference type="NCBI Taxonomy" id="410659"/>
    <lineage>
        <taxon>unclassified sequences</taxon>
        <taxon>metagenomes</taxon>
        <taxon>ecological metagenomes</taxon>
    </lineage>
</organism>
<protein>
    <submittedName>
        <fullName evidence="2">Bifunctional hemolysin/adenylate cyclase</fullName>
    </submittedName>
</protein>
<sequence>MYLSSVSVGGGITQFKIDGTNFCGPGYSNGQFISPPTLVDSGYDVTGLVDNVCKAHDAAYQNAKNPYDILIADAKLIKDIIDAQTGGQLTPKEFSDAELIKSTFIYKLGLYDVPKVALEKVLDLIGSYPELFIASPFIAVISKALGATPDMMVKTIRYVDPLVLDLDGDGLEITPLSAGVLFDANGDAIKTGTAWVGADDGMLAWDRNGNGSIDGGAELFGDETVLASGQKAADGFAALAELDRGSVVDGQLIGAGDGVFDARDAQYANLRVWRDLNQDGISQAGELKTLAESGVQSIQLGSTAVNTSYGDAQLVQKGSYTRADGSAAQTGSFNLAQNTFVREFVPMAVSVEAQALPSFQGSGWVRDLREAATLSPALITLFKQAQDAATRAEFRGAVDALLREWGNDSVYESASKQALVAGYGLVLSEPLDDQERGWMDVAIKASESARQAFRAALGTDDLAKFDAMRERMVGGLEKLYAYEAFTGYTFLNWSRVQGDAFAYSVRAAVQTRGVPVVAWVPLSQILYENQNAFVTSQPGYLRVNIPTPAGGLPPIETLWNRLVDDATSNLLPSLRLSKYLDMLDLNVSESGANFDFSRLNAAIASLRTQDSYEGAALFLDLNRLYGESFNRMGWDGIAQLHETMRLGALDANVRAAFAATGASYFAGGDTTGGNAADWYAGDAGHNTFDAGSGDDVVDGHDGNDILNAAGGNDLLDGGAGDDTLNAGDGDDVVYGGAGADKIDGGNGNDLLDGGEGNDTLADAAGSNTLRGGAGDDALSGHGSFEGGAGNDTLSAAGLYWDNSGDTYLFNPGDGQDTIVEWGTNNAYYHANLGAKDVLKFGAGIDPGAVSLGRSGNDMVFKAGGADQVTVKDWFVTSERYIEEVRFADGTAWDLAKLQTLVPQLYNGSVGGDVLTLTNGANVFNSLSGEDTLTGGAGNELFAGGAGNDTIATGSGADVIVFNRGDGMDTVNGGTGTDNTVSLGGGIRYADLTLSKSSNDLVFGLGGAEQITFKNWYVTTANNKSVAKLQLMLEATADFDAASTDPLRNKKVEQFDFAGLAAQFDQARAADATLTTWALASALTSYHLGGSDTAALGGDLAYHYGVRGGLAGMNAQAAQEVIGNVQFGTASQTLRPFVGISGGAVTLS</sequence>
<dbReference type="GO" id="GO:0005509">
    <property type="term" value="F:calcium ion binding"/>
    <property type="evidence" value="ECO:0007669"/>
    <property type="project" value="InterPro"/>
</dbReference>
<comment type="caution">
    <text evidence="2">The sequence shown here is derived from an EMBL/GenBank/DDBJ whole genome shotgun (WGS) entry which is preliminary data.</text>
</comment>
<evidence type="ECO:0000313" key="2">
    <source>
        <dbReference type="EMBL" id="OIQ89210.1"/>
    </source>
</evidence>
<dbReference type="AlphaFoldDB" id="A0A1J5R158"/>
<dbReference type="InterPro" id="IPR010566">
    <property type="entry name" value="Haemolys_ca-bd"/>
</dbReference>
<feature type="domain" description="Haemolysin-type calcium binding-related" evidence="1">
    <location>
        <begin position="863"/>
        <end position="895"/>
    </location>
</feature>
<dbReference type="PANTHER" id="PTHR39431:SF1">
    <property type="entry name" value="FRPA_C-RELATED PROTEIN"/>
    <property type="match status" value="1"/>
</dbReference>
<dbReference type="InterPro" id="IPR011049">
    <property type="entry name" value="Serralysin-like_metalloprot_C"/>
</dbReference>
<dbReference type="InterPro" id="IPR001343">
    <property type="entry name" value="Hemolysn_Ca-bd"/>
</dbReference>
<evidence type="ECO:0000259" key="1">
    <source>
        <dbReference type="Pfam" id="PF06594"/>
    </source>
</evidence>
<accession>A0A1J5R158</accession>
<dbReference type="Gene3D" id="2.150.10.10">
    <property type="entry name" value="Serralysin-like metalloprotease, C-terminal"/>
    <property type="match status" value="3"/>
</dbReference>
<gene>
    <name evidence="2" type="primary">cya_6</name>
    <name evidence="2" type="ORF">GALL_289090</name>
</gene>
<dbReference type="Pfam" id="PF00353">
    <property type="entry name" value="HemolysinCabind"/>
    <property type="match status" value="3"/>
</dbReference>
<name>A0A1J5R158_9ZZZZ</name>